<organism evidence="11 12">
    <name type="scientific">Sphingomonas olei</name>
    <dbReference type="NCBI Taxonomy" id="1886787"/>
    <lineage>
        <taxon>Bacteria</taxon>
        <taxon>Pseudomonadati</taxon>
        <taxon>Pseudomonadota</taxon>
        <taxon>Alphaproteobacteria</taxon>
        <taxon>Sphingomonadales</taxon>
        <taxon>Sphingomonadaceae</taxon>
        <taxon>Sphingomonas</taxon>
    </lineage>
</organism>
<dbReference type="NCBIfam" id="TIGR02532">
    <property type="entry name" value="IV_pilin_GFxxxE"/>
    <property type="match status" value="1"/>
</dbReference>
<evidence type="ECO:0000313" key="12">
    <source>
        <dbReference type="Proteomes" id="UP000308038"/>
    </source>
</evidence>
<evidence type="ECO:0000256" key="9">
    <source>
        <dbReference type="ARBA" id="ARBA00023136"/>
    </source>
</evidence>
<name>A0ABY2QDW7_9SPHN</name>
<keyword evidence="12" id="KW-1185">Reference proteome</keyword>
<evidence type="ECO:0000256" key="8">
    <source>
        <dbReference type="ARBA" id="ARBA00022989"/>
    </source>
</evidence>
<evidence type="ECO:0000313" key="11">
    <source>
        <dbReference type="EMBL" id="THG37767.1"/>
    </source>
</evidence>
<proteinExistence type="inferred from homology"/>
<comment type="similarity">
    <text evidence="2">Belongs to the GSP J family.</text>
</comment>
<dbReference type="RefSeq" id="WP_082103209.1">
    <property type="nucleotide sequence ID" value="NZ_SSTI01000015.1"/>
</dbReference>
<protein>
    <recommendedName>
        <fullName evidence="3">Type II secretion system protein J</fullName>
    </recommendedName>
</protein>
<dbReference type="PANTHER" id="PTHR39583">
    <property type="entry name" value="TYPE II SECRETION SYSTEM PROTEIN J-RELATED"/>
    <property type="match status" value="1"/>
</dbReference>
<dbReference type="Proteomes" id="UP000308038">
    <property type="component" value="Unassembled WGS sequence"/>
</dbReference>
<keyword evidence="8 10" id="KW-1133">Transmembrane helix</keyword>
<keyword evidence="7 10" id="KW-0812">Transmembrane</keyword>
<evidence type="ECO:0000256" key="2">
    <source>
        <dbReference type="ARBA" id="ARBA00011084"/>
    </source>
</evidence>
<keyword evidence="4" id="KW-1003">Cell membrane</keyword>
<keyword evidence="9 10" id="KW-0472">Membrane</keyword>
<evidence type="ECO:0000256" key="5">
    <source>
        <dbReference type="ARBA" id="ARBA00022481"/>
    </source>
</evidence>
<evidence type="ECO:0000256" key="6">
    <source>
        <dbReference type="ARBA" id="ARBA00022519"/>
    </source>
</evidence>
<dbReference type="PANTHER" id="PTHR39583:SF2">
    <property type="entry name" value="TYPE II SECRETION SYSTEM PROTEIN J"/>
    <property type="match status" value="1"/>
</dbReference>
<evidence type="ECO:0000256" key="7">
    <source>
        <dbReference type="ARBA" id="ARBA00022692"/>
    </source>
</evidence>
<evidence type="ECO:0000256" key="1">
    <source>
        <dbReference type="ARBA" id="ARBA00004377"/>
    </source>
</evidence>
<evidence type="ECO:0000256" key="10">
    <source>
        <dbReference type="SAM" id="Phobius"/>
    </source>
</evidence>
<dbReference type="InterPro" id="IPR045584">
    <property type="entry name" value="Pilin-like"/>
</dbReference>
<dbReference type="InterPro" id="IPR010055">
    <property type="entry name" value="T2SS_protein-GspJ"/>
</dbReference>
<dbReference type="EMBL" id="SSTI01000015">
    <property type="protein sequence ID" value="THG37767.1"/>
    <property type="molecule type" value="Genomic_DNA"/>
</dbReference>
<dbReference type="NCBIfam" id="TIGR01711">
    <property type="entry name" value="gspJ"/>
    <property type="match status" value="1"/>
</dbReference>
<dbReference type="Gene3D" id="3.10.610.10">
    <property type="entry name" value="GSPII I/J protein-like"/>
    <property type="match status" value="1"/>
</dbReference>
<feature type="transmembrane region" description="Helical" evidence="10">
    <location>
        <begin position="12"/>
        <end position="38"/>
    </location>
</feature>
<dbReference type="Pfam" id="PF07963">
    <property type="entry name" value="N_methyl"/>
    <property type="match status" value="1"/>
</dbReference>
<comment type="subcellular location">
    <subcellularLocation>
        <location evidence="1">Cell inner membrane</location>
        <topology evidence="1">Single-pass membrane protein</topology>
    </subcellularLocation>
</comment>
<dbReference type="InterPro" id="IPR012902">
    <property type="entry name" value="N_methyl_site"/>
</dbReference>
<gene>
    <name evidence="11" type="primary">gspJ</name>
    <name evidence="11" type="ORF">E5988_15545</name>
</gene>
<evidence type="ECO:0000256" key="3">
    <source>
        <dbReference type="ARBA" id="ARBA00021539"/>
    </source>
</evidence>
<dbReference type="SUPFAM" id="SSF54523">
    <property type="entry name" value="Pili subunits"/>
    <property type="match status" value="1"/>
</dbReference>
<reference evidence="11 12" key="1">
    <citation type="submission" date="2019-04" db="EMBL/GenBank/DDBJ databases">
        <title>Microbes associate with the intestines of laboratory mice.</title>
        <authorList>
            <person name="Navarre W."/>
            <person name="Wong E."/>
            <person name="Huang K.C."/>
            <person name="Tropini C."/>
            <person name="Ng K."/>
            <person name="Yu B."/>
        </authorList>
    </citation>
    <scope>NUCLEOTIDE SEQUENCE [LARGE SCALE GENOMIC DNA]</scope>
    <source>
        <strain evidence="11 12">NM83_B4-11</strain>
    </source>
</reference>
<comment type="caution">
    <text evidence="11">The sequence shown here is derived from an EMBL/GenBank/DDBJ whole genome shotgun (WGS) entry which is preliminary data.</text>
</comment>
<accession>A0ABY2QDW7</accession>
<dbReference type="InterPro" id="IPR051621">
    <property type="entry name" value="T2SS_protein_J"/>
</dbReference>
<evidence type="ECO:0000256" key="4">
    <source>
        <dbReference type="ARBA" id="ARBA00022475"/>
    </source>
</evidence>
<keyword evidence="5" id="KW-0488">Methylation</keyword>
<dbReference type="Pfam" id="PF11612">
    <property type="entry name" value="T2SSJ"/>
    <property type="match status" value="1"/>
</dbReference>
<keyword evidence="6" id="KW-0997">Cell inner membrane</keyword>
<sequence length="210" mass="22585">MTARPARRRANGFTLVEVMVALMIFGMIASAGVGLLAFSVRAQGATVERLDDVGALARLSSLMGADLAQAIDRPARDERGTRFPAFVGNENSVTLVRAGWSNIDAQPRSTLQKVSYRLAGDALERIAWPMVDGAPALPAATTITGVRGVRMRYRVAGAWNDRWDGVPGAPLPQAFELAIQRDDGTVFRQMFLVGSGAPPRPREQPDAPQT</sequence>